<keyword evidence="3" id="KW-0809">Transit peptide</keyword>
<dbReference type="InterPro" id="IPR011053">
    <property type="entry name" value="Single_hybrid_motif"/>
</dbReference>
<dbReference type="InterPro" id="IPR004167">
    <property type="entry name" value="PSBD"/>
</dbReference>
<dbReference type="InterPro" id="IPR023213">
    <property type="entry name" value="CAT-like_dom_sf"/>
</dbReference>
<dbReference type="PROSITE" id="PS50968">
    <property type="entry name" value="BIOTINYL_LIPOYL"/>
    <property type="match status" value="1"/>
</dbReference>
<dbReference type="PROSITE" id="PS00189">
    <property type="entry name" value="LIPOYL"/>
    <property type="match status" value="1"/>
</dbReference>
<accession>A0A7M7P2I3</accession>
<dbReference type="GO" id="GO:0045254">
    <property type="term" value="C:pyruvate dehydrogenase complex"/>
    <property type="evidence" value="ECO:0000318"/>
    <property type="project" value="GO_Central"/>
</dbReference>
<dbReference type="GO" id="GO:0005739">
    <property type="term" value="C:mitochondrion"/>
    <property type="evidence" value="ECO:0000318"/>
    <property type="project" value="GO_Central"/>
</dbReference>
<sequence>MASIGSSALRSGLSRQIGAILSSNLRLRAGTKYCVKRDIAVTSQCLGVTPIHLIMPALSPTMTEGTIVSWLKAEGDPIAAGDGICEIETDKATVIMDADDDGVMAKILVPEGSKNIPITALIGLMVPEGEDYKDVDMPTQTAPTPAGDSPKQSEEGVSESAQFSDMRHAVTKAGEGLSPAVRALIDQHQIDPGLVTPTGPHGRLLKGDVLKFIESGGAAAAPQPAAAAPPAPAPSPVQPPPVAERVAPPSYKQTEGMFSEVDLTGMRKVIAKRLTESKTTIPHYYSMVDCELTEIVRLRKQLKKDNIKVSVNDFIIKAAAMALKQVPEVNVTWNGQSATPLSSIDISVAVATDGGLITPIVKGADAKGLMEISANVRDLATRARANKLKLDEFQGGSFSISNLGMFGISEFSAVINPPQSCIMAIGGSQLAIGKDRKPLTYMTVTMSSDARVVDGALASRFLKTFKQNIESPIRLGLL</sequence>
<comment type="cofactor">
    <cofactor evidence="4">
        <name>(R)-lipoate</name>
        <dbReference type="ChEBI" id="CHEBI:83088"/>
    </cofactor>
</comment>
<name>A0A7M7P2I3_STRPU</name>
<dbReference type="Pfam" id="PF00198">
    <property type="entry name" value="2-oxoacid_dh"/>
    <property type="match status" value="1"/>
</dbReference>
<evidence type="ECO:0000256" key="1">
    <source>
        <dbReference type="ARBA" id="ARBA00007317"/>
    </source>
</evidence>
<dbReference type="Gene3D" id="4.10.320.10">
    <property type="entry name" value="E3-binding domain"/>
    <property type="match status" value="1"/>
</dbReference>
<dbReference type="PROSITE" id="PS51826">
    <property type="entry name" value="PSBD"/>
    <property type="match status" value="1"/>
</dbReference>
<dbReference type="Gene3D" id="3.30.559.10">
    <property type="entry name" value="Chloramphenicol acetyltransferase-like domain"/>
    <property type="match status" value="1"/>
</dbReference>
<comment type="similarity">
    <text evidence="1 4">Belongs to the 2-oxoacid dehydrogenase family.</text>
</comment>
<feature type="compositionally biased region" description="Pro residues" evidence="5">
    <location>
        <begin position="227"/>
        <end position="242"/>
    </location>
</feature>
<keyword evidence="9" id="KW-1185">Reference proteome</keyword>
<dbReference type="CDD" id="cd06849">
    <property type="entry name" value="lipoyl_domain"/>
    <property type="match status" value="1"/>
</dbReference>
<dbReference type="InterPro" id="IPR000089">
    <property type="entry name" value="Biotin_lipoyl"/>
</dbReference>
<dbReference type="Pfam" id="PF02817">
    <property type="entry name" value="E3_binding"/>
    <property type="match status" value="1"/>
</dbReference>
<feature type="domain" description="Lipoyl-binding" evidence="6">
    <location>
        <begin position="50"/>
        <end position="126"/>
    </location>
</feature>
<dbReference type="OMA" id="AKGCRKE"/>
<dbReference type="EC" id="2.3.1.-" evidence="4"/>
<dbReference type="Gene3D" id="2.40.50.100">
    <property type="match status" value="1"/>
</dbReference>
<protein>
    <recommendedName>
        <fullName evidence="4">Dihydrolipoamide acetyltransferase component of pyruvate dehydrogenase complex</fullName>
        <ecNumber evidence="4">2.3.1.-</ecNumber>
    </recommendedName>
</protein>
<keyword evidence="4" id="KW-0808">Transferase</keyword>
<dbReference type="Proteomes" id="UP000007110">
    <property type="component" value="Unassembled WGS sequence"/>
</dbReference>
<dbReference type="GO" id="GO:0016746">
    <property type="term" value="F:acyltransferase activity"/>
    <property type="evidence" value="ECO:0007669"/>
    <property type="project" value="UniProtKB-KW"/>
</dbReference>
<dbReference type="InterPro" id="IPR003016">
    <property type="entry name" value="2-oxoA_DH_lipoyl-BS"/>
</dbReference>
<dbReference type="GeneID" id="577260"/>
<reference evidence="8" key="2">
    <citation type="submission" date="2021-01" db="UniProtKB">
        <authorList>
            <consortium name="EnsemblMetazoa"/>
        </authorList>
    </citation>
    <scope>IDENTIFICATION</scope>
</reference>
<feature type="region of interest" description="Disordered" evidence="5">
    <location>
        <begin position="132"/>
        <end position="163"/>
    </location>
</feature>
<dbReference type="KEGG" id="spu:577260"/>
<evidence type="ECO:0000313" key="8">
    <source>
        <dbReference type="EnsemblMetazoa" id="XP_030845280"/>
    </source>
</evidence>
<dbReference type="SUPFAM" id="SSF47005">
    <property type="entry name" value="Peripheral subunit-binding domain of 2-oxo acid dehydrogenase complex"/>
    <property type="match status" value="1"/>
</dbReference>
<dbReference type="CTD" id="8050"/>
<dbReference type="InterPro" id="IPR036625">
    <property type="entry name" value="E3-bd_dom_sf"/>
</dbReference>
<evidence type="ECO:0000256" key="3">
    <source>
        <dbReference type="ARBA" id="ARBA00022946"/>
    </source>
</evidence>
<evidence type="ECO:0000256" key="2">
    <source>
        <dbReference type="ARBA" id="ARBA00022823"/>
    </source>
</evidence>
<dbReference type="InParanoid" id="A0A7M7P2I3"/>
<dbReference type="OrthoDB" id="537444at2759"/>
<evidence type="ECO:0000256" key="5">
    <source>
        <dbReference type="SAM" id="MobiDB-lite"/>
    </source>
</evidence>
<dbReference type="FunFam" id="2.40.50.100:FF:000010">
    <property type="entry name" value="Acetyltransferase component of pyruvate dehydrogenase complex"/>
    <property type="match status" value="1"/>
</dbReference>
<dbReference type="SUPFAM" id="SSF52777">
    <property type="entry name" value="CoA-dependent acyltransferases"/>
    <property type="match status" value="1"/>
</dbReference>
<evidence type="ECO:0000256" key="4">
    <source>
        <dbReference type="RuleBase" id="RU003423"/>
    </source>
</evidence>
<evidence type="ECO:0000259" key="7">
    <source>
        <dbReference type="PROSITE" id="PS51826"/>
    </source>
</evidence>
<feature type="region of interest" description="Disordered" evidence="5">
    <location>
        <begin position="221"/>
        <end position="247"/>
    </location>
</feature>
<dbReference type="PANTHER" id="PTHR23151:SF90">
    <property type="entry name" value="DIHYDROLIPOYLLYSINE-RESIDUE ACETYLTRANSFERASE COMPONENT OF PYRUVATE DEHYDROGENASE COMPLEX, MITOCHONDRIAL-RELATED"/>
    <property type="match status" value="1"/>
</dbReference>
<keyword evidence="4" id="KW-0012">Acyltransferase</keyword>
<evidence type="ECO:0000259" key="6">
    <source>
        <dbReference type="PROSITE" id="PS50968"/>
    </source>
</evidence>
<dbReference type="PANTHER" id="PTHR23151">
    <property type="entry name" value="DIHYDROLIPOAMIDE ACETYL/SUCCINYL-TRANSFERASE-RELATED"/>
    <property type="match status" value="1"/>
</dbReference>
<organism evidence="8 9">
    <name type="scientific">Strongylocentrotus purpuratus</name>
    <name type="common">Purple sea urchin</name>
    <dbReference type="NCBI Taxonomy" id="7668"/>
    <lineage>
        <taxon>Eukaryota</taxon>
        <taxon>Metazoa</taxon>
        <taxon>Echinodermata</taxon>
        <taxon>Eleutherozoa</taxon>
        <taxon>Echinozoa</taxon>
        <taxon>Echinoidea</taxon>
        <taxon>Euechinoidea</taxon>
        <taxon>Echinacea</taxon>
        <taxon>Camarodonta</taxon>
        <taxon>Echinidea</taxon>
        <taxon>Strongylocentrotidae</taxon>
        <taxon>Strongylocentrotus</taxon>
    </lineage>
</organism>
<dbReference type="InterPro" id="IPR001078">
    <property type="entry name" value="2-oxoacid_DH_actylTfrase"/>
</dbReference>
<dbReference type="GO" id="GO:0006086">
    <property type="term" value="P:pyruvate decarboxylation to acetyl-CoA"/>
    <property type="evidence" value="ECO:0007669"/>
    <property type="project" value="InterPro"/>
</dbReference>
<feature type="domain" description="Peripheral subunit-binding (PSBD)" evidence="7">
    <location>
        <begin position="176"/>
        <end position="213"/>
    </location>
</feature>
<dbReference type="InterPro" id="IPR045257">
    <property type="entry name" value="E2/Pdx1"/>
</dbReference>
<proteinExistence type="inferred from homology"/>
<dbReference type="Pfam" id="PF00364">
    <property type="entry name" value="Biotin_lipoyl"/>
    <property type="match status" value="1"/>
</dbReference>
<keyword evidence="2 4" id="KW-0450">Lipoyl</keyword>
<dbReference type="SUPFAM" id="SSF51230">
    <property type="entry name" value="Single hybrid motif"/>
    <property type="match status" value="1"/>
</dbReference>
<dbReference type="FunFam" id="3.30.559.10:FF:000003">
    <property type="entry name" value="Acetyltransferase component of pyruvate dehydrogenase complex"/>
    <property type="match status" value="1"/>
</dbReference>
<dbReference type="AlphaFoldDB" id="A0A7M7P2I3"/>
<evidence type="ECO:0000313" key="9">
    <source>
        <dbReference type="Proteomes" id="UP000007110"/>
    </source>
</evidence>
<reference evidence="9" key="1">
    <citation type="submission" date="2015-02" db="EMBL/GenBank/DDBJ databases">
        <title>Genome sequencing for Strongylocentrotus purpuratus.</title>
        <authorList>
            <person name="Murali S."/>
            <person name="Liu Y."/>
            <person name="Vee V."/>
            <person name="English A."/>
            <person name="Wang M."/>
            <person name="Skinner E."/>
            <person name="Han Y."/>
            <person name="Muzny D.M."/>
            <person name="Worley K.C."/>
            <person name="Gibbs R.A."/>
        </authorList>
    </citation>
    <scope>NUCLEOTIDE SEQUENCE</scope>
</reference>
<dbReference type="EnsemblMetazoa" id="XM_030989420">
    <property type="protein sequence ID" value="XP_030845280"/>
    <property type="gene ID" value="LOC577260"/>
</dbReference>
<dbReference type="FunCoup" id="A0A7M7P2I3">
    <property type="interactions" value="580"/>
</dbReference>
<dbReference type="RefSeq" id="XP_030845280.1">
    <property type="nucleotide sequence ID" value="XM_030989420.1"/>
</dbReference>